<comment type="caution">
    <text evidence="1">The sequence shown here is derived from an EMBL/GenBank/DDBJ whole genome shotgun (WGS) entry which is preliminary data.</text>
</comment>
<evidence type="ECO:0000313" key="1">
    <source>
        <dbReference type="EMBL" id="CAG8576283.1"/>
    </source>
</evidence>
<gene>
    <name evidence="1" type="ORF">ACOLOM_LOCUS5796</name>
</gene>
<accession>A0ACA9M939</accession>
<protein>
    <submittedName>
        <fullName evidence="1">304_t:CDS:1</fullName>
    </submittedName>
</protein>
<dbReference type="Proteomes" id="UP000789525">
    <property type="component" value="Unassembled WGS sequence"/>
</dbReference>
<dbReference type="EMBL" id="CAJVPT010011083">
    <property type="protein sequence ID" value="CAG8576283.1"/>
    <property type="molecule type" value="Genomic_DNA"/>
</dbReference>
<proteinExistence type="predicted"/>
<evidence type="ECO:0000313" key="2">
    <source>
        <dbReference type="Proteomes" id="UP000789525"/>
    </source>
</evidence>
<name>A0ACA9M939_9GLOM</name>
<reference evidence="1" key="1">
    <citation type="submission" date="2021-06" db="EMBL/GenBank/DDBJ databases">
        <authorList>
            <person name="Kallberg Y."/>
            <person name="Tangrot J."/>
            <person name="Rosling A."/>
        </authorList>
    </citation>
    <scope>NUCLEOTIDE SEQUENCE</scope>
    <source>
        <strain evidence="1">CL356</strain>
    </source>
</reference>
<organism evidence="1 2">
    <name type="scientific">Acaulospora colombiana</name>
    <dbReference type="NCBI Taxonomy" id="27376"/>
    <lineage>
        <taxon>Eukaryota</taxon>
        <taxon>Fungi</taxon>
        <taxon>Fungi incertae sedis</taxon>
        <taxon>Mucoromycota</taxon>
        <taxon>Glomeromycotina</taxon>
        <taxon>Glomeromycetes</taxon>
        <taxon>Diversisporales</taxon>
        <taxon>Acaulosporaceae</taxon>
        <taxon>Acaulospora</taxon>
    </lineage>
</organism>
<sequence length="436" mass="50406">MLTQKGDSLTEKEIRDLNIDPNLFDDDPDDASDKMPNKRIIKRIYNGEDVAVKKVEVENLNSQQMKIAKEANIIRLLSACQQIERFVGIYVKKEVETDSLKDYLFVVTEWMQNGNLHDYLRNNTLIPWKTKLKIAKQVATGLNFCRGVEVYHRDVRRWTAPEKIEYPKQPYTDKCEVYSFAILLWEISSHQLPFNEVDNPVKASINVVKGEHPSPFSKDTPIPYQELVEEAWQKDPKKRPTIDDIRKRLVKIENGETIFSSTKLADNNSEDTPLSRLLPLDQVILLHDRKRYPEAFPHFQQLAQQGDPVAAYYAGLYLYDGKYGIEKDEIKALQLFQKSADGNEPRGRYMYAKACLNGSYYSPEEGIKNLRKAALGNKNPDALYMVSQLFRNGEHGYEINMDKYKEYLEKAAAGGLKKAQDELNNFENFQERMDVD</sequence>
<keyword evidence="2" id="KW-1185">Reference proteome</keyword>